<dbReference type="AlphaFoldDB" id="A0A0B2AGL5"/>
<sequence>MTVSEEFAGRLTRVSDETSRTVYSAPEWDVAGSDAQGSTTYFVESQGAGPDDPRPLAGSLKSIDAKGTVRTVTDQLGAFETANNPDGNVAYGVPATAPAECLAQLGSLGVPASYTGETDSHPYAVAVSGNTAYVADAGGNDLLAVNLTTGSIRKVAVLPGASVPVTSEIAAALGAPACAGQTYTFEPVPTDVAIGPDGWLYVSSLPGGPEDASLGANGSILRVNPWTGAAQRWVDGLVSPTGIAFDGRGNLFVASLFGPGIYRVPAGTATPSLFLDVAQPADVAVSGNTLYATTEALGNGALIAVRLEP</sequence>
<proteinExistence type="predicted"/>
<dbReference type="STRING" id="1338436.LK10_18780"/>
<accession>A0A0B2AGL5</accession>
<dbReference type="Proteomes" id="UP000030982">
    <property type="component" value="Unassembled WGS sequence"/>
</dbReference>
<keyword evidence="2" id="KW-1185">Reference proteome</keyword>
<dbReference type="InterPro" id="IPR011042">
    <property type="entry name" value="6-blade_b-propeller_TolB-like"/>
</dbReference>
<organism evidence="1 2">
    <name type="scientific">Sinomonas humi</name>
    <dbReference type="NCBI Taxonomy" id="1338436"/>
    <lineage>
        <taxon>Bacteria</taxon>
        <taxon>Bacillati</taxon>
        <taxon>Actinomycetota</taxon>
        <taxon>Actinomycetes</taxon>
        <taxon>Micrococcales</taxon>
        <taxon>Micrococcaceae</taxon>
        <taxon>Sinomonas</taxon>
    </lineage>
</organism>
<dbReference type="NCBIfam" id="NF033206">
    <property type="entry name" value="ScyE_fam"/>
    <property type="match status" value="1"/>
</dbReference>
<protein>
    <recommendedName>
        <fullName evidence="3">ScyD/ScyE family protein</fullName>
    </recommendedName>
</protein>
<dbReference type="InterPro" id="IPR048031">
    <property type="entry name" value="ScyD/ScyE-like"/>
</dbReference>
<comment type="caution">
    <text evidence="1">The sequence shown here is derived from an EMBL/GenBank/DDBJ whole genome shotgun (WGS) entry which is preliminary data.</text>
</comment>
<evidence type="ECO:0000313" key="1">
    <source>
        <dbReference type="EMBL" id="KHL00850.1"/>
    </source>
</evidence>
<dbReference type="SUPFAM" id="SSF63825">
    <property type="entry name" value="YWTD domain"/>
    <property type="match status" value="1"/>
</dbReference>
<evidence type="ECO:0000313" key="2">
    <source>
        <dbReference type="Proteomes" id="UP000030982"/>
    </source>
</evidence>
<reference evidence="1 2" key="1">
    <citation type="submission" date="2014-09" db="EMBL/GenBank/DDBJ databases">
        <title>Genome sequence of Sinomonas sp. MUSC 117.</title>
        <authorList>
            <person name="Lee L.-H."/>
        </authorList>
    </citation>
    <scope>NUCLEOTIDE SEQUENCE [LARGE SCALE GENOMIC DNA]</scope>
    <source>
        <strain evidence="1 2">MUSC 117</strain>
    </source>
</reference>
<evidence type="ECO:0008006" key="3">
    <source>
        <dbReference type="Google" id="ProtNLM"/>
    </source>
</evidence>
<dbReference type="Gene3D" id="2.120.10.30">
    <property type="entry name" value="TolB, C-terminal domain"/>
    <property type="match status" value="1"/>
</dbReference>
<name>A0A0B2AGL5_9MICC</name>
<dbReference type="EMBL" id="JTDL01000147">
    <property type="protein sequence ID" value="KHL00850.1"/>
    <property type="molecule type" value="Genomic_DNA"/>
</dbReference>
<gene>
    <name evidence="1" type="ORF">LK10_18780</name>
</gene>